<dbReference type="EMBL" id="JBHSML010000004">
    <property type="protein sequence ID" value="MFC5517064.1"/>
    <property type="molecule type" value="Genomic_DNA"/>
</dbReference>
<gene>
    <name evidence="2" type="ORF">ACFPP9_14865</name>
</gene>
<evidence type="ECO:0000313" key="3">
    <source>
        <dbReference type="Proteomes" id="UP001596150"/>
    </source>
</evidence>
<sequence length="335" mass="37717">MISVEGYSPLTEFYAAAQRSIRLRLQQKRQKLEQDGGWRAVTGHQSNVPIAAKFLVYDLFFRCTTGVAGQGVFMLSADGTRAKLDPRLLEPAEETKEDPREDLNAPKDAPNEAPKEVDASFSKARVEFFGGRWAAAGAGIFGLKSLRSEYWHSAFLTTKVFQPRERRLIPSVRDITRYTPIVDWQTSTISLAELRLFAKSMSLIYEANAGFAALGIEMGSRSFARGVDTRIGSAASILEMMSPYEGRTVMAPSEWIDEFFADLRPQSIEKQARQEDRAPKDMIVELYRSSASMTRDEIKEALFPEMSARQFDRHWKQATDAAPELKRPGRRSAKS</sequence>
<reference evidence="3" key="1">
    <citation type="journal article" date="2019" name="Int. J. Syst. Evol. Microbiol.">
        <title>The Global Catalogue of Microorganisms (GCM) 10K type strain sequencing project: providing services to taxonomists for standard genome sequencing and annotation.</title>
        <authorList>
            <consortium name="The Broad Institute Genomics Platform"/>
            <consortium name="The Broad Institute Genome Sequencing Center for Infectious Disease"/>
            <person name="Wu L."/>
            <person name="Ma J."/>
        </authorList>
    </citation>
    <scope>NUCLEOTIDE SEQUENCE [LARGE SCALE GENOMIC DNA]</scope>
    <source>
        <strain evidence="3">KACC 12633</strain>
    </source>
</reference>
<evidence type="ECO:0000313" key="2">
    <source>
        <dbReference type="EMBL" id="MFC5517064.1"/>
    </source>
</evidence>
<dbReference type="Proteomes" id="UP001596150">
    <property type="component" value="Unassembled WGS sequence"/>
</dbReference>
<comment type="caution">
    <text evidence="2">The sequence shown here is derived from an EMBL/GenBank/DDBJ whole genome shotgun (WGS) entry which is preliminary data.</text>
</comment>
<proteinExistence type="predicted"/>
<accession>A0ABW0PWV7</accession>
<name>A0ABW0PWV7_9HYPH</name>
<feature type="compositionally biased region" description="Basic and acidic residues" evidence="1">
    <location>
        <begin position="315"/>
        <end position="327"/>
    </location>
</feature>
<feature type="region of interest" description="Disordered" evidence="1">
    <location>
        <begin position="315"/>
        <end position="335"/>
    </location>
</feature>
<protein>
    <submittedName>
        <fullName evidence="2">Uncharacterized protein</fullName>
    </submittedName>
</protein>
<feature type="region of interest" description="Disordered" evidence="1">
    <location>
        <begin position="90"/>
        <end position="116"/>
    </location>
</feature>
<dbReference type="RefSeq" id="WP_266345343.1">
    <property type="nucleotide sequence ID" value="NZ_JAPKNH010000008.1"/>
</dbReference>
<keyword evidence="3" id="KW-1185">Reference proteome</keyword>
<organism evidence="2 3">
    <name type="scientific">Kaistia terrae</name>
    <dbReference type="NCBI Taxonomy" id="537017"/>
    <lineage>
        <taxon>Bacteria</taxon>
        <taxon>Pseudomonadati</taxon>
        <taxon>Pseudomonadota</taxon>
        <taxon>Alphaproteobacteria</taxon>
        <taxon>Hyphomicrobiales</taxon>
        <taxon>Kaistiaceae</taxon>
        <taxon>Kaistia</taxon>
    </lineage>
</organism>
<evidence type="ECO:0000256" key="1">
    <source>
        <dbReference type="SAM" id="MobiDB-lite"/>
    </source>
</evidence>